<gene>
    <name evidence="1" type="ORF">E4167_29430</name>
</gene>
<organism evidence="1 2">
    <name type="scientific">Pseudomonas veronii</name>
    <dbReference type="NCBI Taxonomy" id="76761"/>
    <lineage>
        <taxon>Bacteria</taxon>
        <taxon>Pseudomonadati</taxon>
        <taxon>Pseudomonadota</taxon>
        <taxon>Gammaproteobacteria</taxon>
        <taxon>Pseudomonadales</taxon>
        <taxon>Pseudomonadaceae</taxon>
        <taxon>Pseudomonas</taxon>
    </lineage>
</organism>
<evidence type="ECO:0000313" key="1">
    <source>
        <dbReference type="EMBL" id="QCG68108.1"/>
    </source>
</evidence>
<dbReference type="RefSeq" id="WP_046482107.1">
    <property type="nucleotide sequence ID" value="NZ_CP039631.3"/>
</dbReference>
<name>A0A4P7YC36_PSEVE</name>
<proteinExistence type="predicted"/>
<dbReference type="AlphaFoldDB" id="A0A4P7YC36"/>
<dbReference type="EMBL" id="CP039631">
    <property type="protein sequence ID" value="QCG68108.1"/>
    <property type="molecule type" value="Genomic_DNA"/>
</dbReference>
<dbReference type="InterPro" id="IPR025449">
    <property type="entry name" value="JetB"/>
</dbReference>
<accession>A0A4P7YC36</accession>
<evidence type="ECO:0000313" key="2">
    <source>
        <dbReference type="Proteomes" id="UP000298274"/>
    </source>
</evidence>
<sequence length="200" mass="22901">MVSWERLSEQTQGEYVVADFEKAAYRLIVEQVLYASDRFSRVSYHLIVKHFTAYRDVLSKLGMSLIHNHHHSYVAAIPTHQVAEKMRLSETRLALVLRRLYDDRMQSAEITDGEAYISLEELERAYKEWLGRELPERGDLRELAVALRRYGLVRVLDSEDGQPFKIAIRPGIADVLGESALHQLAAHAPELDGENDIEVA</sequence>
<protein>
    <submittedName>
        <fullName evidence="1">DUF4194 domain-containing protein</fullName>
    </submittedName>
</protein>
<dbReference type="Proteomes" id="UP000298274">
    <property type="component" value="Chromosome"/>
</dbReference>
<dbReference type="Pfam" id="PF13835">
    <property type="entry name" value="DUF4194"/>
    <property type="match status" value="1"/>
</dbReference>
<reference evidence="2" key="1">
    <citation type="submission" date="2019-04" db="EMBL/GenBank/DDBJ databases">
        <title>Complete genome sequence of Pseudomonas veronii strain PVy, a versatile degrader capable of using multiple contaminants as sole carbon sources.</title>
        <authorList>
            <person name="Lopez-Echartea E."/>
            <person name="Ridl J."/>
            <person name="Pajer P."/>
            <person name="Strejcek M."/>
            <person name="Suman J."/>
            <person name="Uhlik O."/>
        </authorList>
    </citation>
    <scope>NUCLEOTIDE SEQUENCE [LARGE SCALE GENOMIC DNA]</scope>
    <source>
        <strain evidence="2">Pvy</strain>
    </source>
</reference>